<dbReference type="eggNOG" id="COG2318">
    <property type="taxonomic scope" value="Bacteria"/>
</dbReference>
<dbReference type="Pfam" id="PF07609">
    <property type="entry name" value="DUF1572"/>
    <property type="match status" value="1"/>
</dbReference>
<proteinExistence type="predicted"/>
<keyword evidence="2" id="KW-1185">Reference proteome</keyword>
<evidence type="ECO:0000313" key="1">
    <source>
        <dbReference type="EMBL" id="ADV68297.1"/>
    </source>
</evidence>
<dbReference type="STRING" id="709986.Deima_2664"/>
<sequence length="182" mass="19834">MTQLDVGAVFLAETITRMQAVRDLGAGALAQLRAEQWHAALGPDENSAAVIVQHLAGNMQSRWAGFPDADGESAARDRDAEFDDQGLDVSALLARWDAGWAVFLAALERLTPEDLTRTVTIRGEAHTVLAAVQRQVAHYSGHVYQLVFLARHLRGADWRTLSIPRGGSAAFNARMAERHPGR</sequence>
<dbReference type="InterPro" id="IPR011466">
    <property type="entry name" value="DUF1572"/>
</dbReference>
<protein>
    <recommendedName>
        <fullName evidence="3">DinB-like domain-containing protein</fullName>
    </recommendedName>
</protein>
<evidence type="ECO:0000313" key="2">
    <source>
        <dbReference type="Proteomes" id="UP000008635"/>
    </source>
</evidence>
<gene>
    <name evidence="1" type="ordered locus">Deima_2664</name>
</gene>
<dbReference type="SUPFAM" id="SSF109854">
    <property type="entry name" value="DinB/YfiT-like putative metalloenzymes"/>
    <property type="match status" value="1"/>
</dbReference>
<reference evidence="1 2" key="1">
    <citation type="journal article" date="2011" name="Stand. Genomic Sci.">
        <title>Complete genome sequence of Deinococcus maricopensis type strain (LB-34).</title>
        <authorList>
            <person name="Pukall R."/>
            <person name="Zeytun A."/>
            <person name="Lucas S."/>
            <person name="Lapidus A."/>
            <person name="Hammon N."/>
            <person name="Deshpande S."/>
            <person name="Nolan M."/>
            <person name="Cheng J.F."/>
            <person name="Pitluck S."/>
            <person name="Liolios K."/>
            <person name="Pagani I."/>
            <person name="Mikhailova N."/>
            <person name="Ivanova N."/>
            <person name="Mavromatis K."/>
            <person name="Pati A."/>
            <person name="Tapia R."/>
            <person name="Han C."/>
            <person name="Goodwin L."/>
            <person name="Chen A."/>
            <person name="Palaniappan K."/>
            <person name="Land M."/>
            <person name="Hauser L."/>
            <person name="Chang Y.J."/>
            <person name="Jeffries C.D."/>
            <person name="Brambilla E.M."/>
            <person name="Rohde M."/>
            <person name="Goker M."/>
            <person name="Detter J.C."/>
            <person name="Woyke T."/>
            <person name="Bristow J."/>
            <person name="Eisen J.A."/>
            <person name="Markowitz V."/>
            <person name="Hugenholtz P."/>
            <person name="Kyrpides N.C."/>
            <person name="Klenk H.P."/>
        </authorList>
    </citation>
    <scope>NUCLEOTIDE SEQUENCE [LARGE SCALE GENOMIC DNA]</scope>
    <source>
        <strain evidence="2">DSM 21211 / LMG 22137 / NRRL B-23946 / LB-34</strain>
    </source>
</reference>
<dbReference type="KEGG" id="dmr:Deima_2664"/>
<dbReference type="Proteomes" id="UP000008635">
    <property type="component" value="Chromosome"/>
</dbReference>
<dbReference type="HOGENOM" id="CLU_112806_0_0_0"/>
<dbReference type="Gene3D" id="1.20.120.450">
    <property type="entry name" value="dinb family like domain"/>
    <property type="match status" value="1"/>
</dbReference>
<dbReference type="InterPro" id="IPR034660">
    <property type="entry name" value="DinB/YfiT-like"/>
</dbReference>
<dbReference type="OrthoDB" id="68731at2"/>
<dbReference type="EMBL" id="CP002454">
    <property type="protein sequence ID" value="ADV68297.1"/>
    <property type="molecule type" value="Genomic_DNA"/>
</dbReference>
<dbReference type="AlphaFoldDB" id="E8UB58"/>
<organism evidence="1 2">
    <name type="scientific">Deinococcus maricopensis (strain DSM 21211 / LMG 22137 / NRRL B-23946 / LB-34)</name>
    <dbReference type="NCBI Taxonomy" id="709986"/>
    <lineage>
        <taxon>Bacteria</taxon>
        <taxon>Thermotogati</taxon>
        <taxon>Deinococcota</taxon>
        <taxon>Deinococci</taxon>
        <taxon>Deinococcales</taxon>
        <taxon>Deinococcaceae</taxon>
        <taxon>Deinococcus</taxon>
    </lineage>
</organism>
<dbReference type="RefSeq" id="WP_013557801.1">
    <property type="nucleotide sequence ID" value="NC_014958.1"/>
</dbReference>
<reference evidence="2" key="2">
    <citation type="submission" date="2011-01" db="EMBL/GenBank/DDBJ databases">
        <title>The complete genome of Deinococcus maricopensis DSM 21211.</title>
        <authorList>
            <consortium name="US DOE Joint Genome Institute (JGI-PGF)"/>
            <person name="Lucas S."/>
            <person name="Copeland A."/>
            <person name="Lapidus A."/>
            <person name="Goodwin L."/>
            <person name="Pitluck S."/>
            <person name="Kyrpides N."/>
            <person name="Mavromatis K."/>
            <person name="Pagani I."/>
            <person name="Ivanova N."/>
            <person name="Ovchinnikova G."/>
            <person name="Zeytun A."/>
            <person name="Detter J.C."/>
            <person name="Han C."/>
            <person name="Land M."/>
            <person name="Hauser L."/>
            <person name="Markowitz V."/>
            <person name="Cheng J.-F."/>
            <person name="Hugenholtz P."/>
            <person name="Woyke T."/>
            <person name="Wu D."/>
            <person name="Pukall R."/>
            <person name="Gehrich-Schroeter G."/>
            <person name="Brambilla E."/>
            <person name="Klenk H.-P."/>
            <person name="Eisen J.A."/>
        </authorList>
    </citation>
    <scope>NUCLEOTIDE SEQUENCE [LARGE SCALE GENOMIC DNA]</scope>
    <source>
        <strain evidence="2">DSM 21211 / LMG 22137 / NRRL B-23946 / LB-34</strain>
    </source>
</reference>
<accession>E8UB58</accession>
<name>E8UB58_DEIML</name>
<evidence type="ECO:0008006" key="3">
    <source>
        <dbReference type="Google" id="ProtNLM"/>
    </source>
</evidence>